<dbReference type="AlphaFoldDB" id="A0A8J2TZG5"/>
<sequence>MRRLLTVAAIPLCAIALSSCELLGLGGARDDMPAPAVPEEQPPEVEQVREAVSSLLEGESHPSSDEIFSTLEEAGYDPDQLEATIDASPLENEVPSKVFAVRTDQGCIVGEIRAGDLTLLMQRSVESVEVCLFGDVDRPEGVEAPEGDPRTDGEDGGAGHLPDESIETSEEPPPGEDGGGGLGGN</sequence>
<dbReference type="EMBL" id="BMFY01000011">
    <property type="protein sequence ID" value="GGA20920.1"/>
    <property type="molecule type" value="Genomic_DNA"/>
</dbReference>
<evidence type="ECO:0000313" key="5">
    <source>
        <dbReference type="Proteomes" id="UP000616114"/>
    </source>
</evidence>
<dbReference type="RefSeq" id="WP_188551229.1">
    <property type="nucleotide sequence ID" value="NZ_BMFY01000011.1"/>
</dbReference>
<name>A0A8J2TZG5_9MICO</name>
<reference evidence="4" key="1">
    <citation type="journal article" date="2014" name="Int. J. Syst. Evol. Microbiol.">
        <title>Complete genome sequence of Corynebacterium casei LMG S-19264T (=DSM 44701T), isolated from a smear-ripened cheese.</title>
        <authorList>
            <consortium name="US DOE Joint Genome Institute (JGI-PGF)"/>
            <person name="Walter F."/>
            <person name="Albersmeier A."/>
            <person name="Kalinowski J."/>
            <person name="Ruckert C."/>
        </authorList>
    </citation>
    <scope>NUCLEOTIDE SEQUENCE</scope>
    <source>
        <strain evidence="4">CGMCC 1.12785</strain>
    </source>
</reference>
<dbReference type="InterPro" id="IPR054262">
    <property type="entry name" value="DUF6993"/>
</dbReference>
<proteinExistence type="predicted"/>
<organism evidence="4 5">
    <name type="scientific">Sediminivirga luteola</name>
    <dbReference type="NCBI Taxonomy" id="1774748"/>
    <lineage>
        <taxon>Bacteria</taxon>
        <taxon>Bacillati</taxon>
        <taxon>Actinomycetota</taxon>
        <taxon>Actinomycetes</taxon>
        <taxon>Micrococcales</taxon>
        <taxon>Brevibacteriaceae</taxon>
        <taxon>Sediminivirga</taxon>
    </lineage>
</organism>
<keyword evidence="2" id="KW-0732">Signal</keyword>
<evidence type="ECO:0000256" key="2">
    <source>
        <dbReference type="SAM" id="SignalP"/>
    </source>
</evidence>
<feature type="signal peptide" evidence="2">
    <location>
        <begin position="1"/>
        <end position="23"/>
    </location>
</feature>
<evidence type="ECO:0000259" key="3">
    <source>
        <dbReference type="Pfam" id="PF22504"/>
    </source>
</evidence>
<comment type="caution">
    <text evidence="4">The sequence shown here is derived from an EMBL/GenBank/DDBJ whole genome shotgun (WGS) entry which is preliminary data.</text>
</comment>
<reference evidence="4" key="2">
    <citation type="submission" date="2020-09" db="EMBL/GenBank/DDBJ databases">
        <authorList>
            <person name="Sun Q."/>
            <person name="Zhou Y."/>
        </authorList>
    </citation>
    <scope>NUCLEOTIDE SEQUENCE</scope>
    <source>
        <strain evidence="4">CGMCC 1.12785</strain>
    </source>
</reference>
<feature type="chain" id="PRO_5038605308" description="DUF6993 domain-containing protein" evidence="2">
    <location>
        <begin position="24"/>
        <end position="185"/>
    </location>
</feature>
<dbReference type="PROSITE" id="PS51257">
    <property type="entry name" value="PROKAR_LIPOPROTEIN"/>
    <property type="match status" value="1"/>
</dbReference>
<evidence type="ECO:0000256" key="1">
    <source>
        <dbReference type="SAM" id="MobiDB-lite"/>
    </source>
</evidence>
<protein>
    <recommendedName>
        <fullName evidence="3">DUF6993 domain-containing protein</fullName>
    </recommendedName>
</protein>
<feature type="compositionally biased region" description="Gly residues" evidence="1">
    <location>
        <begin position="176"/>
        <end position="185"/>
    </location>
</feature>
<gene>
    <name evidence="4" type="ORF">GCM10011333_25020</name>
</gene>
<keyword evidence="5" id="KW-1185">Reference proteome</keyword>
<feature type="compositionally biased region" description="Acidic residues" evidence="1">
    <location>
        <begin position="164"/>
        <end position="174"/>
    </location>
</feature>
<evidence type="ECO:0000313" key="4">
    <source>
        <dbReference type="EMBL" id="GGA20920.1"/>
    </source>
</evidence>
<dbReference type="Pfam" id="PF22504">
    <property type="entry name" value="DUF6993"/>
    <property type="match status" value="1"/>
</dbReference>
<feature type="region of interest" description="Disordered" evidence="1">
    <location>
        <begin position="138"/>
        <end position="185"/>
    </location>
</feature>
<feature type="domain" description="DUF6993" evidence="3">
    <location>
        <begin position="54"/>
        <end position="135"/>
    </location>
</feature>
<accession>A0A8J2TZG5</accession>
<feature type="compositionally biased region" description="Basic and acidic residues" evidence="1">
    <location>
        <begin position="138"/>
        <end position="153"/>
    </location>
</feature>
<dbReference type="Proteomes" id="UP000616114">
    <property type="component" value="Unassembled WGS sequence"/>
</dbReference>